<sequence>MKMNVCVIDDDQIYQLIIRKAVERAGVYDSICFYNDGSEAFEDLLNSKKVLPALILLDINMPQMDGWQFLDGLIKHRPDFDRETTIYIVSSSIAFSDRTKAESYKQVSGFLSKPLSVEKLKEIALKHQK</sequence>
<dbReference type="SMART" id="SM00448">
    <property type="entry name" value="REC"/>
    <property type="match status" value="1"/>
</dbReference>
<keyword evidence="4" id="KW-1185">Reference proteome</keyword>
<dbReference type="SUPFAM" id="SSF52172">
    <property type="entry name" value="CheY-like"/>
    <property type="match status" value="1"/>
</dbReference>
<organism evidence="3 4">
    <name type="scientific">Gillisia mitskevichiae</name>
    <dbReference type="NCBI Taxonomy" id="270921"/>
    <lineage>
        <taxon>Bacteria</taxon>
        <taxon>Pseudomonadati</taxon>
        <taxon>Bacteroidota</taxon>
        <taxon>Flavobacteriia</taxon>
        <taxon>Flavobacteriales</taxon>
        <taxon>Flavobacteriaceae</taxon>
        <taxon>Gillisia</taxon>
    </lineage>
</organism>
<dbReference type="InterPro" id="IPR052893">
    <property type="entry name" value="TCS_response_regulator"/>
</dbReference>
<evidence type="ECO:0000259" key="2">
    <source>
        <dbReference type="PROSITE" id="PS50110"/>
    </source>
</evidence>
<comment type="caution">
    <text evidence="3">The sequence shown here is derived from an EMBL/GenBank/DDBJ whole genome shotgun (WGS) entry which is preliminary data.</text>
</comment>
<accession>A0A495PVC9</accession>
<feature type="modified residue" description="4-aspartylphosphate" evidence="1">
    <location>
        <position position="58"/>
    </location>
</feature>
<dbReference type="InterPro" id="IPR011006">
    <property type="entry name" value="CheY-like_superfamily"/>
</dbReference>
<dbReference type="Gene3D" id="3.40.50.2300">
    <property type="match status" value="1"/>
</dbReference>
<dbReference type="PROSITE" id="PS50110">
    <property type="entry name" value="RESPONSE_REGULATORY"/>
    <property type="match status" value="1"/>
</dbReference>
<dbReference type="EMBL" id="RBLG01000001">
    <property type="protein sequence ID" value="RKS55102.1"/>
    <property type="molecule type" value="Genomic_DNA"/>
</dbReference>
<evidence type="ECO:0000256" key="1">
    <source>
        <dbReference type="PROSITE-ProRule" id="PRU00169"/>
    </source>
</evidence>
<dbReference type="RefSeq" id="WP_121343940.1">
    <property type="nucleotide sequence ID" value="NZ_RBLG01000001.1"/>
</dbReference>
<reference evidence="3 4" key="1">
    <citation type="submission" date="2018-10" db="EMBL/GenBank/DDBJ databases">
        <title>Genomic Encyclopedia of Archaeal and Bacterial Type Strains, Phase II (KMG-II): from individual species to whole genera.</title>
        <authorList>
            <person name="Goeker M."/>
        </authorList>
    </citation>
    <scope>NUCLEOTIDE SEQUENCE [LARGE SCALE GENOMIC DNA]</scope>
    <source>
        <strain evidence="3 4">DSM 19839</strain>
    </source>
</reference>
<gene>
    <name evidence="3" type="ORF">BC962_0058</name>
</gene>
<dbReference type="InterPro" id="IPR001789">
    <property type="entry name" value="Sig_transdc_resp-reg_receiver"/>
</dbReference>
<evidence type="ECO:0000313" key="4">
    <source>
        <dbReference type="Proteomes" id="UP000276282"/>
    </source>
</evidence>
<protein>
    <submittedName>
        <fullName evidence="3">Response regulator receiver domain-containing protein</fullName>
    </submittedName>
</protein>
<dbReference type="Proteomes" id="UP000276282">
    <property type="component" value="Unassembled WGS sequence"/>
</dbReference>
<keyword evidence="1" id="KW-0597">Phosphoprotein</keyword>
<dbReference type="AlphaFoldDB" id="A0A495PVC9"/>
<dbReference type="OrthoDB" id="673128at2"/>
<proteinExistence type="predicted"/>
<feature type="domain" description="Response regulatory" evidence="2">
    <location>
        <begin position="4"/>
        <end position="128"/>
    </location>
</feature>
<dbReference type="GO" id="GO:0000160">
    <property type="term" value="P:phosphorelay signal transduction system"/>
    <property type="evidence" value="ECO:0007669"/>
    <property type="project" value="InterPro"/>
</dbReference>
<dbReference type="PANTHER" id="PTHR44520">
    <property type="entry name" value="RESPONSE REGULATOR RCP1-RELATED"/>
    <property type="match status" value="1"/>
</dbReference>
<dbReference type="PANTHER" id="PTHR44520:SF2">
    <property type="entry name" value="RESPONSE REGULATOR RCP1"/>
    <property type="match status" value="1"/>
</dbReference>
<name>A0A495PVC9_9FLAO</name>
<evidence type="ECO:0000313" key="3">
    <source>
        <dbReference type="EMBL" id="RKS55102.1"/>
    </source>
</evidence>
<dbReference type="Pfam" id="PF00072">
    <property type="entry name" value="Response_reg"/>
    <property type="match status" value="1"/>
</dbReference>